<sequence length="162" mass="18642">MRANILSQCNVILKSDLVDERDVLAFIGTQAETLKDEEKPLLDLRKTARIEALYQKCLVLLHSDSPESSSREEVAETVKQLQRLVDGKTDARLAEVLSHLYTKRGQLGRAFKYAWQHMDLDKKTTTGYGRLCKLAEDLSWPHVAQHFRDQIPVLFPNIYELF</sequence>
<keyword evidence="2" id="KW-1185">Reference proteome</keyword>
<dbReference type="InterPro" id="IPR046939">
    <property type="entry name" value="TPPII_C_sf"/>
</dbReference>
<evidence type="ECO:0000313" key="2">
    <source>
        <dbReference type="Proteomes" id="UP000186922"/>
    </source>
</evidence>
<dbReference type="Gene3D" id="1.25.40.710">
    <property type="match status" value="1"/>
</dbReference>
<organism evidence="1 2">
    <name type="scientific">Ramazzottius varieornatus</name>
    <name type="common">Water bear</name>
    <name type="synonym">Tardigrade</name>
    <dbReference type="NCBI Taxonomy" id="947166"/>
    <lineage>
        <taxon>Eukaryota</taxon>
        <taxon>Metazoa</taxon>
        <taxon>Ecdysozoa</taxon>
        <taxon>Tardigrada</taxon>
        <taxon>Eutardigrada</taxon>
        <taxon>Parachela</taxon>
        <taxon>Hypsibioidea</taxon>
        <taxon>Ramazzottiidae</taxon>
        <taxon>Ramazzottius</taxon>
    </lineage>
</organism>
<name>A0A1D1UPQ2_RAMVA</name>
<proteinExistence type="predicted"/>
<dbReference type="EMBL" id="BDGG01000002">
    <property type="protein sequence ID" value="GAU91709.1"/>
    <property type="molecule type" value="Genomic_DNA"/>
</dbReference>
<dbReference type="Proteomes" id="UP000186922">
    <property type="component" value="Unassembled WGS sequence"/>
</dbReference>
<gene>
    <name evidence="1" type="primary">RvY_03914-1</name>
    <name evidence="1" type="synonym">RvY_03914.1</name>
    <name evidence="1" type="ORF">RvY_03914</name>
</gene>
<evidence type="ECO:0000313" key="1">
    <source>
        <dbReference type="EMBL" id="GAU91709.1"/>
    </source>
</evidence>
<dbReference type="AlphaFoldDB" id="A0A1D1UPQ2"/>
<reference evidence="1 2" key="1">
    <citation type="journal article" date="2016" name="Nat. Commun.">
        <title>Extremotolerant tardigrade genome and improved radiotolerance of human cultured cells by tardigrade-unique protein.</title>
        <authorList>
            <person name="Hashimoto T."/>
            <person name="Horikawa D.D."/>
            <person name="Saito Y."/>
            <person name="Kuwahara H."/>
            <person name="Kozuka-Hata H."/>
            <person name="Shin-I T."/>
            <person name="Minakuchi Y."/>
            <person name="Ohishi K."/>
            <person name="Motoyama A."/>
            <person name="Aizu T."/>
            <person name="Enomoto A."/>
            <person name="Kondo K."/>
            <person name="Tanaka S."/>
            <person name="Hara Y."/>
            <person name="Koshikawa S."/>
            <person name="Sagara H."/>
            <person name="Miura T."/>
            <person name="Yokobori S."/>
            <person name="Miyagawa K."/>
            <person name="Suzuki Y."/>
            <person name="Kubo T."/>
            <person name="Oyama M."/>
            <person name="Kohara Y."/>
            <person name="Fujiyama A."/>
            <person name="Arakawa K."/>
            <person name="Katayama T."/>
            <person name="Toyoda A."/>
            <person name="Kunieda T."/>
        </authorList>
    </citation>
    <scope>NUCLEOTIDE SEQUENCE [LARGE SCALE GENOMIC DNA]</scope>
    <source>
        <strain evidence="1 2">YOKOZUNA-1</strain>
    </source>
</reference>
<comment type="caution">
    <text evidence="1">The sequence shown here is derived from an EMBL/GenBank/DDBJ whole genome shotgun (WGS) entry which is preliminary data.</text>
</comment>
<accession>A0A1D1UPQ2</accession>
<protein>
    <submittedName>
        <fullName evidence="1">Uncharacterized protein</fullName>
    </submittedName>
</protein>